<comment type="catalytic activity">
    <reaction evidence="1">
        <text>ATP + protein L-histidine = ADP + protein N-phospho-L-histidine.</text>
        <dbReference type="EC" id="2.7.13.3"/>
    </reaction>
</comment>
<evidence type="ECO:0000256" key="2">
    <source>
        <dbReference type="ARBA" id="ARBA00012438"/>
    </source>
</evidence>
<evidence type="ECO:0000313" key="7">
    <source>
        <dbReference type="EMBL" id="SFE44362.1"/>
    </source>
</evidence>
<evidence type="ECO:0000256" key="4">
    <source>
        <dbReference type="PROSITE-ProRule" id="PRU00169"/>
    </source>
</evidence>
<keyword evidence="3 4" id="KW-0597">Phosphoprotein</keyword>
<dbReference type="PANTHER" id="PTHR43547:SF2">
    <property type="entry name" value="HYBRID SIGNAL TRANSDUCTION HISTIDINE KINASE C"/>
    <property type="match status" value="1"/>
</dbReference>
<dbReference type="SMART" id="SM00387">
    <property type="entry name" value="HATPase_c"/>
    <property type="match status" value="1"/>
</dbReference>
<dbReference type="SMART" id="SM00448">
    <property type="entry name" value="REC"/>
    <property type="match status" value="1"/>
</dbReference>
<dbReference type="Pfam" id="PF02518">
    <property type="entry name" value="HATPase_c"/>
    <property type="match status" value="1"/>
</dbReference>
<accession>A0A1I2AKC5</accession>
<evidence type="ECO:0000259" key="6">
    <source>
        <dbReference type="PROSITE" id="PS50110"/>
    </source>
</evidence>
<dbReference type="InterPro" id="IPR011006">
    <property type="entry name" value="CheY-like_superfamily"/>
</dbReference>
<evidence type="ECO:0000256" key="1">
    <source>
        <dbReference type="ARBA" id="ARBA00000085"/>
    </source>
</evidence>
<dbReference type="PROSITE" id="PS50109">
    <property type="entry name" value="HIS_KIN"/>
    <property type="match status" value="1"/>
</dbReference>
<dbReference type="InterPro" id="IPR036097">
    <property type="entry name" value="HisK_dim/P_sf"/>
</dbReference>
<dbReference type="InterPro" id="IPR036890">
    <property type="entry name" value="HATPase_C_sf"/>
</dbReference>
<dbReference type="InterPro" id="IPR003661">
    <property type="entry name" value="HisK_dim/P_dom"/>
</dbReference>
<dbReference type="Gene3D" id="3.30.565.10">
    <property type="entry name" value="Histidine kinase-like ATPase, C-terminal domain"/>
    <property type="match status" value="1"/>
</dbReference>
<feature type="domain" description="Histidine kinase" evidence="5">
    <location>
        <begin position="144"/>
        <end position="365"/>
    </location>
</feature>
<protein>
    <recommendedName>
        <fullName evidence="2">histidine kinase</fullName>
        <ecNumber evidence="2">2.7.13.3</ecNumber>
    </recommendedName>
</protein>
<dbReference type="SUPFAM" id="SSF47384">
    <property type="entry name" value="Homodimeric domain of signal transducing histidine kinase"/>
    <property type="match status" value="1"/>
</dbReference>
<dbReference type="PANTHER" id="PTHR43547">
    <property type="entry name" value="TWO-COMPONENT HISTIDINE KINASE"/>
    <property type="match status" value="1"/>
</dbReference>
<dbReference type="EC" id="2.7.13.3" evidence="2"/>
<dbReference type="Gene3D" id="3.40.50.2300">
    <property type="match status" value="1"/>
</dbReference>
<gene>
    <name evidence="7" type="ORF">SAMN05216167_1143</name>
</gene>
<keyword evidence="7" id="KW-0418">Kinase</keyword>
<evidence type="ECO:0000256" key="3">
    <source>
        <dbReference type="ARBA" id="ARBA00022553"/>
    </source>
</evidence>
<dbReference type="InterPro" id="IPR005467">
    <property type="entry name" value="His_kinase_dom"/>
</dbReference>
<dbReference type="Proteomes" id="UP000198598">
    <property type="component" value="Unassembled WGS sequence"/>
</dbReference>
<keyword evidence="8" id="KW-1185">Reference proteome</keyword>
<sequence>MTTQILVIEDDMQIRENLTELLSLHGFAVKSAANGREGISQAFLQPPDLILCDIMMPEVDGYQVLNVMRNNRLIANVPFIFLTAKSDPTDMRKGMNHGADDYLTKPFTLQNLLHTIESRLQRNELWKADLKAQITNYRHTLASVTAHEYNTALSGIIGFCSLLIEDYQQLGSEETLSMVTMIKQCGLQLKRSLDNVQRMAVLQQVDSSHADYGHFSSGSTTITAGMVDSYVLAIGYRQDREVNYQLDVESAQLRISEENLQLCLSELIDNAVKFSDLAQTIVIIGKLDGTDYCFDFTNMGQPFKAEYYDQIAPYKQFDRQKYEQQGFGLGLSIVKKLLALNQGRMTIESLSEGKTRIAIWFPLLID</sequence>
<feature type="domain" description="Response regulatory" evidence="6">
    <location>
        <begin position="4"/>
        <end position="120"/>
    </location>
</feature>
<dbReference type="Gene3D" id="1.10.287.130">
    <property type="match status" value="1"/>
</dbReference>
<dbReference type="PROSITE" id="PS50110">
    <property type="entry name" value="RESPONSE_REGULATORY"/>
    <property type="match status" value="1"/>
</dbReference>
<dbReference type="SUPFAM" id="SSF52172">
    <property type="entry name" value="CheY-like"/>
    <property type="match status" value="1"/>
</dbReference>
<dbReference type="GO" id="GO:0000155">
    <property type="term" value="F:phosphorelay sensor kinase activity"/>
    <property type="evidence" value="ECO:0007669"/>
    <property type="project" value="InterPro"/>
</dbReference>
<dbReference type="AlphaFoldDB" id="A0A1I2AKC5"/>
<dbReference type="Pfam" id="PF00072">
    <property type="entry name" value="Response_reg"/>
    <property type="match status" value="1"/>
</dbReference>
<proteinExistence type="predicted"/>
<dbReference type="CDD" id="cd17574">
    <property type="entry name" value="REC_OmpR"/>
    <property type="match status" value="1"/>
</dbReference>
<dbReference type="EMBL" id="FOLQ01000014">
    <property type="protein sequence ID" value="SFE44362.1"/>
    <property type="molecule type" value="Genomic_DNA"/>
</dbReference>
<organism evidence="7 8">
    <name type="scientific">Spirosoma endophyticum</name>
    <dbReference type="NCBI Taxonomy" id="662367"/>
    <lineage>
        <taxon>Bacteria</taxon>
        <taxon>Pseudomonadati</taxon>
        <taxon>Bacteroidota</taxon>
        <taxon>Cytophagia</taxon>
        <taxon>Cytophagales</taxon>
        <taxon>Cytophagaceae</taxon>
        <taxon>Spirosoma</taxon>
    </lineage>
</organism>
<feature type="modified residue" description="4-aspartylphosphate" evidence="4">
    <location>
        <position position="53"/>
    </location>
</feature>
<dbReference type="STRING" id="662367.SAMN05216167_1143"/>
<evidence type="ECO:0000259" key="5">
    <source>
        <dbReference type="PROSITE" id="PS50109"/>
    </source>
</evidence>
<dbReference type="OrthoDB" id="9781208at2"/>
<reference evidence="7 8" key="1">
    <citation type="submission" date="2016-10" db="EMBL/GenBank/DDBJ databases">
        <authorList>
            <person name="de Groot N.N."/>
        </authorList>
    </citation>
    <scope>NUCLEOTIDE SEQUENCE [LARGE SCALE GENOMIC DNA]</scope>
    <source>
        <strain evidence="7 8">DSM 26130</strain>
    </source>
</reference>
<dbReference type="SUPFAM" id="SSF55874">
    <property type="entry name" value="ATPase domain of HSP90 chaperone/DNA topoisomerase II/histidine kinase"/>
    <property type="match status" value="1"/>
</dbReference>
<dbReference type="SMART" id="SM00388">
    <property type="entry name" value="HisKA"/>
    <property type="match status" value="1"/>
</dbReference>
<dbReference type="InterPro" id="IPR003594">
    <property type="entry name" value="HATPase_dom"/>
</dbReference>
<keyword evidence="7" id="KW-0808">Transferase</keyword>
<dbReference type="InterPro" id="IPR001789">
    <property type="entry name" value="Sig_transdc_resp-reg_receiver"/>
</dbReference>
<dbReference type="RefSeq" id="WP_093831552.1">
    <property type="nucleotide sequence ID" value="NZ_FOLQ01000014.1"/>
</dbReference>
<name>A0A1I2AKC5_9BACT</name>
<evidence type="ECO:0000313" key="8">
    <source>
        <dbReference type="Proteomes" id="UP000198598"/>
    </source>
</evidence>